<gene>
    <name evidence="1" type="ordered locus">TREAZ_2802</name>
</gene>
<name>F5YD13_LEAAZ</name>
<proteinExistence type="predicted"/>
<sequence>MIGGKKMAFEDQGSMDFKQHINLSIRAWNIVENDIADFYGTREGHLSNFLNRVFSNFHEDALSSITLTLEKKEENTWVFLTKSPNLNRKML</sequence>
<evidence type="ECO:0000313" key="1">
    <source>
        <dbReference type="EMBL" id="AEF80161.1"/>
    </source>
</evidence>
<evidence type="ECO:0000313" key="2">
    <source>
        <dbReference type="Proteomes" id="UP000009222"/>
    </source>
</evidence>
<dbReference type="STRING" id="545695.TREAZ_2802"/>
<keyword evidence="2" id="KW-1185">Reference proteome</keyword>
<dbReference type="EMBL" id="CP001841">
    <property type="protein sequence ID" value="AEF80161.1"/>
    <property type="molecule type" value="Genomic_DNA"/>
</dbReference>
<dbReference type="AlphaFoldDB" id="F5YD13"/>
<dbReference type="KEGG" id="taz:TREAZ_2802"/>
<dbReference type="Proteomes" id="UP000009222">
    <property type="component" value="Chromosome"/>
</dbReference>
<reference evidence="1 2" key="2">
    <citation type="journal article" date="2011" name="ISME J.">
        <title>RNA-seq reveals cooperative metabolic interactions between two termite-gut spirochete species in co-culture.</title>
        <authorList>
            <person name="Rosenthal A.Z."/>
            <person name="Matson E.G."/>
            <person name="Eldar A."/>
            <person name="Leadbetter J.R."/>
        </authorList>
    </citation>
    <scope>NUCLEOTIDE SEQUENCE [LARGE SCALE GENOMIC DNA]</scope>
    <source>
        <strain evidence="2">ATCC BAA-888 / DSM 13862 / ZAS-9</strain>
    </source>
</reference>
<accession>F5YD13</accession>
<protein>
    <submittedName>
        <fullName evidence="1">Uncharacterized protein</fullName>
    </submittedName>
</protein>
<dbReference type="InParanoid" id="F5YD13"/>
<reference evidence="2" key="1">
    <citation type="submission" date="2009-12" db="EMBL/GenBank/DDBJ databases">
        <title>Complete sequence of Treponema azotonutricium strain ZAS-9.</title>
        <authorList>
            <person name="Tetu S.G."/>
            <person name="Matson E."/>
            <person name="Ren Q."/>
            <person name="Seshadri R."/>
            <person name="Elbourne L."/>
            <person name="Hassan K.A."/>
            <person name="Durkin A."/>
            <person name="Radune D."/>
            <person name="Mohamoud Y."/>
            <person name="Shay R."/>
            <person name="Jin S."/>
            <person name="Zhang X."/>
            <person name="Lucey K."/>
            <person name="Ballor N.R."/>
            <person name="Ottesen E."/>
            <person name="Rosenthal R."/>
            <person name="Allen A."/>
            <person name="Leadbetter J.R."/>
            <person name="Paulsen I.T."/>
        </authorList>
    </citation>
    <scope>NUCLEOTIDE SEQUENCE [LARGE SCALE GENOMIC DNA]</scope>
    <source>
        <strain evidence="2">ATCC BAA-888 / DSM 13862 / ZAS-9</strain>
    </source>
</reference>
<organism evidence="1 2">
    <name type="scientific">Leadbettera azotonutricia (strain ATCC BAA-888 / DSM 13862 / ZAS-9)</name>
    <name type="common">Treponema azotonutricium</name>
    <dbReference type="NCBI Taxonomy" id="545695"/>
    <lineage>
        <taxon>Bacteria</taxon>
        <taxon>Pseudomonadati</taxon>
        <taxon>Spirochaetota</taxon>
        <taxon>Spirochaetia</taxon>
        <taxon>Spirochaetales</taxon>
        <taxon>Breznakiellaceae</taxon>
        <taxon>Leadbettera</taxon>
    </lineage>
</organism>
<dbReference type="HOGENOM" id="CLU_2426095_0_0_12"/>